<sequence length="167" mass="19174">MGYNPFRGSRQFATAESDPRLETLLPLLHRRCQSLCAQDDAPRRYAHERRRVEGEVKSISQTLGADLFEHMATAFRNAYWEHRLPGKVTPLVSPMKQLDTLSVIQVIKVFQAQLNATMDEDEQRALEEDITGKILWLFCCGICVEVDELLPKVVEHIRREGSLEDHV</sequence>
<dbReference type="HOGENOM" id="CLU_1595203_0_0_1"/>
<dbReference type="Proteomes" id="UP000054018">
    <property type="component" value="Unassembled WGS sequence"/>
</dbReference>
<evidence type="ECO:0000313" key="1">
    <source>
        <dbReference type="EMBL" id="KIK19967.1"/>
    </source>
</evidence>
<accession>A0A0C9ZBZ1</accession>
<dbReference type="OrthoDB" id="2613667at2759"/>
<reference evidence="2" key="2">
    <citation type="submission" date="2015-01" db="EMBL/GenBank/DDBJ databases">
        <title>Evolutionary Origins and Diversification of the Mycorrhizal Mutualists.</title>
        <authorList>
            <consortium name="DOE Joint Genome Institute"/>
            <consortium name="Mycorrhizal Genomics Consortium"/>
            <person name="Kohler A."/>
            <person name="Kuo A."/>
            <person name="Nagy L.G."/>
            <person name="Floudas D."/>
            <person name="Copeland A."/>
            <person name="Barry K.W."/>
            <person name="Cichocki N."/>
            <person name="Veneault-Fourrey C."/>
            <person name="LaButti K."/>
            <person name="Lindquist E.A."/>
            <person name="Lipzen A."/>
            <person name="Lundell T."/>
            <person name="Morin E."/>
            <person name="Murat C."/>
            <person name="Riley R."/>
            <person name="Ohm R."/>
            <person name="Sun H."/>
            <person name="Tunlid A."/>
            <person name="Henrissat B."/>
            <person name="Grigoriev I.V."/>
            <person name="Hibbett D.S."/>
            <person name="Martin F."/>
        </authorList>
    </citation>
    <scope>NUCLEOTIDE SEQUENCE [LARGE SCALE GENOMIC DNA]</scope>
    <source>
        <strain evidence="2">441</strain>
    </source>
</reference>
<proteinExistence type="predicted"/>
<organism evidence="1 2">
    <name type="scientific">Pisolithus microcarpus 441</name>
    <dbReference type="NCBI Taxonomy" id="765257"/>
    <lineage>
        <taxon>Eukaryota</taxon>
        <taxon>Fungi</taxon>
        <taxon>Dikarya</taxon>
        <taxon>Basidiomycota</taxon>
        <taxon>Agaricomycotina</taxon>
        <taxon>Agaricomycetes</taxon>
        <taxon>Agaricomycetidae</taxon>
        <taxon>Boletales</taxon>
        <taxon>Sclerodermatineae</taxon>
        <taxon>Pisolithaceae</taxon>
        <taxon>Pisolithus</taxon>
    </lineage>
</organism>
<dbReference type="AlphaFoldDB" id="A0A0C9ZBZ1"/>
<protein>
    <submittedName>
        <fullName evidence="1">Uncharacterized protein</fullName>
    </submittedName>
</protein>
<name>A0A0C9ZBZ1_9AGAM</name>
<keyword evidence="2" id="KW-1185">Reference proteome</keyword>
<reference evidence="1 2" key="1">
    <citation type="submission" date="2014-04" db="EMBL/GenBank/DDBJ databases">
        <authorList>
            <consortium name="DOE Joint Genome Institute"/>
            <person name="Kuo A."/>
            <person name="Kohler A."/>
            <person name="Costa M.D."/>
            <person name="Nagy L.G."/>
            <person name="Floudas D."/>
            <person name="Copeland A."/>
            <person name="Barry K.W."/>
            <person name="Cichocki N."/>
            <person name="Veneault-Fourrey C."/>
            <person name="LaButti K."/>
            <person name="Lindquist E.A."/>
            <person name="Lipzen A."/>
            <person name="Lundell T."/>
            <person name="Morin E."/>
            <person name="Murat C."/>
            <person name="Sun H."/>
            <person name="Tunlid A."/>
            <person name="Henrissat B."/>
            <person name="Grigoriev I.V."/>
            <person name="Hibbett D.S."/>
            <person name="Martin F."/>
            <person name="Nordberg H.P."/>
            <person name="Cantor M.N."/>
            <person name="Hua S.X."/>
        </authorList>
    </citation>
    <scope>NUCLEOTIDE SEQUENCE [LARGE SCALE GENOMIC DNA]</scope>
    <source>
        <strain evidence="1 2">441</strain>
    </source>
</reference>
<dbReference type="EMBL" id="KN833774">
    <property type="protein sequence ID" value="KIK19967.1"/>
    <property type="molecule type" value="Genomic_DNA"/>
</dbReference>
<evidence type="ECO:0000313" key="2">
    <source>
        <dbReference type="Proteomes" id="UP000054018"/>
    </source>
</evidence>
<gene>
    <name evidence="1" type="ORF">PISMIDRAFT_615969</name>
</gene>